<name>A0ABX5L233_9GAMM</name>
<feature type="region of interest" description="Disordered" evidence="1">
    <location>
        <begin position="1"/>
        <end position="22"/>
    </location>
</feature>
<keyword evidence="4" id="KW-1185">Reference proteome</keyword>
<evidence type="ECO:0008006" key="5">
    <source>
        <dbReference type="Google" id="ProtNLM"/>
    </source>
</evidence>
<organism evidence="3 4">
    <name type="scientific">Ignatzschineria cameli</name>
    <dbReference type="NCBI Taxonomy" id="2182793"/>
    <lineage>
        <taxon>Bacteria</taxon>
        <taxon>Pseudomonadati</taxon>
        <taxon>Pseudomonadota</taxon>
        <taxon>Gammaproteobacteria</taxon>
        <taxon>Cardiobacteriales</taxon>
        <taxon>Ignatzschineriaceae</taxon>
        <taxon>Ignatzschineria</taxon>
    </lineage>
</organism>
<evidence type="ECO:0000313" key="4">
    <source>
        <dbReference type="Proteomes" id="UP000245217"/>
    </source>
</evidence>
<dbReference type="EMBL" id="QEWV01000010">
    <property type="protein sequence ID" value="PWD90213.1"/>
    <property type="molecule type" value="Genomic_DNA"/>
</dbReference>
<comment type="caution">
    <text evidence="3">The sequence shown here is derived from an EMBL/GenBank/DDBJ whole genome shotgun (WGS) entry which is preliminary data.</text>
</comment>
<gene>
    <name evidence="3" type="ORF">DC078_08670</name>
    <name evidence="2" type="ORF">DC078_09230</name>
</gene>
<proteinExistence type="predicted"/>
<sequence>WLWSYNNERPHSAIGSVPPCQL</sequence>
<evidence type="ECO:0000256" key="1">
    <source>
        <dbReference type="SAM" id="MobiDB-lite"/>
    </source>
</evidence>
<protein>
    <recommendedName>
        <fullName evidence="5">Integrase catalytic domain-containing protein</fullName>
    </recommendedName>
</protein>
<reference evidence="3" key="1">
    <citation type="journal article" date="2018" name="Genome Announc.">
        <title>Ignatzschineria cameli sp. nov., isolated from necrotic foot tissue of dromedaries (Camelus dromedarius) and associated maggots (Wohlfahrtia species) in Dubai.</title>
        <authorList>
            <person name="Tsang C.C."/>
            <person name="Tang J.Y."/>
            <person name="Fong J.Y."/>
            <person name="Kinne J."/>
            <person name="Lee H.H."/>
            <person name="Joseph M."/>
            <person name="Jose S."/>
            <person name="Schuster R.K."/>
            <person name="Tang Y."/>
            <person name="Sivakumar S."/>
            <person name="Chen J.H."/>
            <person name="Teng J.L."/>
            <person name="Lau S.K."/>
            <person name="Wernery U."/>
            <person name="Woo P.C."/>
        </authorList>
    </citation>
    <scope>NUCLEOTIDE SEQUENCE</scope>
    <source>
        <strain evidence="3">UAE-HKU58</strain>
    </source>
</reference>
<evidence type="ECO:0000313" key="3">
    <source>
        <dbReference type="EMBL" id="PWD90213.1"/>
    </source>
</evidence>
<accession>A0ABX5L233</accession>
<reference evidence="4" key="2">
    <citation type="submission" date="2018-05" db="EMBL/GenBank/DDBJ databases">
        <title>Ignatzschineria dubaiensis sp. nov., isolated from necrotic foot tissues of dromedaries (Camelus dromedarius) and associated maggots in Dubai, United Arab Emirates.</title>
        <authorList>
            <person name="Tsang C.C."/>
            <person name="Tang J.Y.M."/>
            <person name="Fong J.Y.H."/>
            <person name="Kinne J."/>
            <person name="Lee H.H."/>
            <person name="Joseph M."/>
            <person name="Jose S."/>
            <person name="Schuster R.K."/>
            <person name="Tang Y."/>
            <person name="Sivakumar S."/>
            <person name="Chen J.H.K."/>
            <person name="Teng J.L.L."/>
            <person name="Lau S.K.P."/>
            <person name="Wernery U."/>
            <person name="Woo P.C.Y."/>
        </authorList>
    </citation>
    <scope>NUCLEOTIDE SEQUENCE [LARGE SCALE GENOMIC DNA]</scope>
    <source>
        <strain evidence="4">UAE-HKU58</strain>
    </source>
</reference>
<dbReference type="Proteomes" id="UP000245217">
    <property type="component" value="Unassembled WGS sequence"/>
</dbReference>
<dbReference type="EMBL" id="QEWV01000012">
    <property type="protein sequence ID" value="PWD89980.1"/>
    <property type="molecule type" value="Genomic_DNA"/>
</dbReference>
<feature type="non-terminal residue" evidence="3">
    <location>
        <position position="1"/>
    </location>
</feature>
<evidence type="ECO:0000313" key="2">
    <source>
        <dbReference type="EMBL" id="PWD89980.1"/>
    </source>
</evidence>